<dbReference type="InterPro" id="IPR037407">
    <property type="entry name" value="MLP_fam"/>
</dbReference>
<dbReference type="GO" id="GO:0005829">
    <property type="term" value="C:cytosol"/>
    <property type="evidence" value="ECO:0007669"/>
    <property type="project" value="TreeGrafter"/>
</dbReference>
<sequence>MSNPFEDPEGKFVVLVNDEDQHSLWPAFAAVPRGWRQVLPETRRSVALEFITQSWPDIRPAGVRTSGAPS</sequence>
<dbReference type="STRING" id="1586287.BBK82_35380"/>
<dbReference type="GO" id="GO:0019290">
    <property type="term" value="P:siderophore biosynthetic process"/>
    <property type="evidence" value="ECO:0007669"/>
    <property type="project" value="TreeGrafter"/>
</dbReference>
<name>A0A1B2HRZ1_9PSEU</name>
<dbReference type="KEGG" id="led:BBK82_35380"/>
<gene>
    <name evidence="2" type="ORF">BBK82_35380</name>
</gene>
<dbReference type="SMART" id="SM00923">
    <property type="entry name" value="MbtH"/>
    <property type="match status" value="1"/>
</dbReference>
<dbReference type="EMBL" id="CP016793">
    <property type="protein sequence ID" value="ANZ40510.1"/>
    <property type="molecule type" value="Genomic_DNA"/>
</dbReference>
<keyword evidence="3" id="KW-1185">Reference proteome</keyword>
<dbReference type="AlphaFoldDB" id="A0A1B2HRZ1"/>
<dbReference type="Pfam" id="PF03621">
    <property type="entry name" value="MbtH"/>
    <property type="match status" value="1"/>
</dbReference>
<dbReference type="InterPro" id="IPR005153">
    <property type="entry name" value="MbtH-like_dom"/>
</dbReference>
<dbReference type="PANTHER" id="PTHR38444">
    <property type="entry name" value="ENTEROBACTIN BIOSYNTHESIS PROTEIN YBDZ"/>
    <property type="match status" value="1"/>
</dbReference>
<proteinExistence type="predicted"/>
<dbReference type="Proteomes" id="UP000093053">
    <property type="component" value="Chromosome"/>
</dbReference>
<evidence type="ECO:0000313" key="3">
    <source>
        <dbReference type="Proteomes" id="UP000093053"/>
    </source>
</evidence>
<dbReference type="PANTHER" id="PTHR38444:SF1">
    <property type="entry name" value="ENTEROBACTIN BIOSYNTHESIS PROTEIN YBDZ"/>
    <property type="match status" value="1"/>
</dbReference>
<evidence type="ECO:0000259" key="1">
    <source>
        <dbReference type="SMART" id="SM00923"/>
    </source>
</evidence>
<dbReference type="SUPFAM" id="SSF160582">
    <property type="entry name" value="MbtH-like"/>
    <property type="match status" value="1"/>
</dbReference>
<accession>A0A1B2HRZ1</accession>
<evidence type="ECO:0000313" key="2">
    <source>
        <dbReference type="EMBL" id="ANZ40510.1"/>
    </source>
</evidence>
<dbReference type="RefSeq" id="WP_065918848.1">
    <property type="nucleotide sequence ID" value="NZ_CP016793.1"/>
</dbReference>
<reference evidence="2 3" key="1">
    <citation type="submission" date="2016-07" db="EMBL/GenBank/DDBJ databases">
        <title>Complete genome sequence of the Lentzea guizhouensis DHS C013.</title>
        <authorList>
            <person name="Cao C."/>
        </authorList>
    </citation>
    <scope>NUCLEOTIDE SEQUENCE [LARGE SCALE GENOMIC DNA]</scope>
    <source>
        <strain evidence="2 3">DHS C013</strain>
    </source>
</reference>
<organism evidence="2 3">
    <name type="scientific">Lentzea guizhouensis</name>
    <dbReference type="NCBI Taxonomy" id="1586287"/>
    <lineage>
        <taxon>Bacteria</taxon>
        <taxon>Bacillati</taxon>
        <taxon>Actinomycetota</taxon>
        <taxon>Actinomycetes</taxon>
        <taxon>Pseudonocardiales</taxon>
        <taxon>Pseudonocardiaceae</taxon>
        <taxon>Lentzea</taxon>
    </lineage>
</organism>
<dbReference type="Gene3D" id="3.90.820.10">
    <property type="entry name" value="Structural Genomics, Unknown Function 30-nov-00 1gh9 Mol_id"/>
    <property type="match status" value="1"/>
</dbReference>
<protein>
    <submittedName>
        <fullName evidence="2">Protein mbtH</fullName>
    </submittedName>
</protein>
<dbReference type="InterPro" id="IPR038020">
    <property type="entry name" value="MbtH-like_sf"/>
</dbReference>
<feature type="domain" description="MbtH-like" evidence="1">
    <location>
        <begin position="3"/>
        <end position="53"/>
    </location>
</feature>